<dbReference type="AlphaFoldDB" id="A0A9Q4ADB7"/>
<reference evidence="1" key="1">
    <citation type="submission" date="2022-01" db="EMBL/GenBank/DDBJ databases">
        <title>Collection of gut derived symbiotic bacterial strains cultured from healthy donors.</title>
        <authorList>
            <person name="Lin H."/>
            <person name="Kohout C."/>
            <person name="Waligurski E."/>
            <person name="Pamer E.G."/>
        </authorList>
    </citation>
    <scope>NUCLEOTIDE SEQUENCE</scope>
    <source>
        <strain evidence="1">MSK.14.39</strain>
    </source>
</reference>
<dbReference type="RefSeq" id="WP_226808230.1">
    <property type="nucleotide sequence ID" value="NZ_JAJBNW010000039.1"/>
</dbReference>
<gene>
    <name evidence="1" type="ORF">L0P62_09155</name>
</gene>
<evidence type="ECO:0000313" key="2">
    <source>
        <dbReference type="Proteomes" id="UP001108123"/>
    </source>
</evidence>
<evidence type="ECO:0000313" key="1">
    <source>
        <dbReference type="EMBL" id="MCG4565617.1"/>
    </source>
</evidence>
<dbReference type="EMBL" id="JAKNID010000040">
    <property type="protein sequence ID" value="MCG4565617.1"/>
    <property type="molecule type" value="Genomic_DNA"/>
</dbReference>
<accession>A0A9Q4ADB7</accession>
<dbReference type="Proteomes" id="UP001108123">
    <property type="component" value="Unassembled WGS sequence"/>
</dbReference>
<keyword evidence="2" id="KW-1185">Reference proteome</keyword>
<organism evidence="1 2">
    <name type="scientific">Anaerosalibacter bizertensis</name>
    <dbReference type="NCBI Taxonomy" id="932217"/>
    <lineage>
        <taxon>Bacteria</taxon>
        <taxon>Bacillati</taxon>
        <taxon>Bacillota</taxon>
        <taxon>Tissierellia</taxon>
        <taxon>Tissierellales</taxon>
        <taxon>Sporanaerobacteraceae</taxon>
        <taxon>Anaerosalibacter</taxon>
    </lineage>
</organism>
<protein>
    <submittedName>
        <fullName evidence="1">Uncharacterized protein</fullName>
    </submittedName>
</protein>
<proteinExistence type="predicted"/>
<sequence>MKKKGAGFNYRFDNLNRIKRRMSKKSFDSFYNYYINNKRNILKVIKAWIRYLWHTKTVYLNYFLKKIGISIKSKPLTADCFSNPGAPSYLFNWGVDEMIKRYSEADIEKWWKNNSY</sequence>
<name>A0A9Q4ADB7_9FIRM</name>
<comment type="caution">
    <text evidence="1">The sequence shown here is derived from an EMBL/GenBank/DDBJ whole genome shotgun (WGS) entry which is preliminary data.</text>
</comment>